<gene>
    <name evidence="1" type="ORF">H663_000705</name>
</gene>
<organism evidence="1 2">
    <name type="scientific">Limnohabitans planktonicus II-D5</name>
    <dbReference type="NCBI Taxonomy" id="1293045"/>
    <lineage>
        <taxon>Bacteria</taxon>
        <taxon>Pseudomonadati</taxon>
        <taxon>Pseudomonadota</taxon>
        <taxon>Betaproteobacteria</taxon>
        <taxon>Burkholderiales</taxon>
        <taxon>Comamonadaceae</taxon>
        <taxon>Limnohabitans</taxon>
    </lineage>
</organism>
<sequence length="104" mass="11290">MPAVPANVPTRLKLPGAFKLQLEEDAKQMGMSPHAFLVSTLADATPRKRLRQTFAQVSADALAVMKSTSTGHALEDVRLYFSQLKAHRQGQGEPPAPLQVQKIG</sequence>
<dbReference type="Proteomes" id="UP000037507">
    <property type="component" value="Unassembled WGS sequence"/>
</dbReference>
<keyword evidence="2" id="KW-1185">Reference proteome</keyword>
<proteinExistence type="predicted"/>
<dbReference type="RefSeq" id="WP_053173100.1">
    <property type="nucleotide sequence ID" value="NZ_LFYT02000001.1"/>
</dbReference>
<dbReference type="AlphaFoldDB" id="A0A2T7UIS2"/>
<evidence type="ECO:0000313" key="2">
    <source>
        <dbReference type="Proteomes" id="UP000037507"/>
    </source>
</evidence>
<reference evidence="1" key="1">
    <citation type="submission" date="2017-04" db="EMBL/GenBank/DDBJ databases">
        <title>Unexpected and diverse lifestyles within the genus Limnohabitans.</title>
        <authorList>
            <person name="Kasalicky V."/>
            <person name="Mehrshad M."/>
            <person name="Andrei S.-A."/>
            <person name="Salcher M."/>
            <person name="Kratochvilova H."/>
            <person name="Simek K."/>
            <person name="Ghai R."/>
        </authorList>
    </citation>
    <scope>NUCLEOTIDE SEQUENCE [LARGE SCALE GENOMIC DNA]</scope>
    <source>
        <strain evidence="1">II-D5</strain>
    </source>
</reference>
<dbReference type="OrthoDB" id="8564132at2"/>
<name>A0A2T7UIS2_9BURK</name>
<accession>A0A2T7UIS2</accession>
<protein>
    <recommendedName>
        <fullName evidence="3">CopG family transcriptional regulator</fullName>
    </recommendedName>
</protein>
<dbReference type="EMBL" id="LFYT02000001">
    <property type="protein sequence ID" value="PVE44574.1"/>
    <property type="molecule type" value="Genomic_DNA"/>
</dbReference>
<comment type="caution">
    <text evidence="1">The sequence shown here is derived from an EMBL/GenBank/DDBJ whole genome shotgun (WGS) entry which is preliminary data.</text>
</comment>
<evidence type="ECO:0008006" key="3">
    <source>
        <dbReference type="Google" id="ProtNLM"/>
    </source>
</evidence>
<evidence type="ECO:0000313" key="1">
    <source>
        <dbReference type="EMBL" id="PVE44574.1"/>
    </source>
</evidence>